<dbReference type="InterPro" id="IPR001279">
    <property type="entry name" value="Metallo-B-lactamas"/>
</dbReference>
<organism evidence="2 3">
    <name type="scientific">Propionicimonas paludicola</name>
    <dbReference type="NCBI Taxonomy" id="185243"/>
    <lineage>
        <taxon>Bacteria</taxon>
        <taxon>Bacillati</taxon>
        <taxon>Actinomycetota</taxon>
        <taxon>Actinomycetes</taxon>
        <taxon>Propionibacteriales</taxon>
        <taxon>Nocardioidaceae</taxon>
        <taxon>Propionicimonas</taxon>
    </lineage>
</organism>
<evidence type="ECO:0000259" key="1">
    <source>
        <dbReference type="SMART" id="SM00849"/>
    </source>
</evidence>
<dbReference type="CDD" id="cd07721">
    <property type="entry name" value="yflN-like_MBL-fold"/>
    <property type="match status" value="1"/>
</dbReference>
<dbReference type="Pfam" id="PF00753">
    <property type="entry name" value="Lactamase_B"/>
    <property type="match status" value="1"/>
</dbReference>
<dbReference type="PANTHER" id="PTHR42951">
    <property type="entry name" value="METALLO-BETA-LACTAMASE DOMAIN-CONTAINING"/>
    <property type="match status" value="1"/>
</dbReference>
<evidence type="ECO:0000313" key="3">
    <source>
        <dbReference type="Proteomes" id="UP000226079"/>
    </source>
</evidence>
<dbReference type="Gene3D" id="3.60.15.10">
    <property type="entry name" value="Ribonuclease Z/Hydroxyacylglutathione hydrolase-like"/>
    <property type="match status" value="1"/>
</dbReference>
<protein>
    <submittedName>
        <fullName evidence="2">Glyoxylase-like metal-dependent hydrolase (Beta-lactamase superfamily II)</fullName>
    </submittedName>
</protein>
<dbReference type="AlphaFoldDB" id="A0A2A9CSW8"/>
<evidence type="ECO:0000313" key="2">
    <source>
        <dbReference type="EMBL" id="PFG17537.1"/>
    </source>
</evidence>
<dbReference type="RefSeq" id="WP_098460957.1">
    <property type="nucleotide sequence ID" value="NZ_PDJC01000001.1"/>
</dbReference>
<sequence>MKLAEGLHRIGNDLVACHLVVTPDGLTLVDAGLAGHWKPLLRELGSIGADPEDISAILLTHGDSDHVGFAERLRREHGVPAYIHAADAGRATGGPKPETGWGKASPFAVVQFLGYAATHGGLKTEWLTEVTSFEAPITLDVPGRPQVIGLPGHSPGSVAFHFASVGALFVGDALTTRDVLTGRRGLAPAPFTDEPAQAVTSLHALAELPTGWLVPGHGPALPDITPVSLEDEITRTAHNH</sequence>
<gene>
    <name evidence="2" type="ORF">ATK74_2110</name>
</gene>
<dbReference type="InterPro" id="IPR050855">
    <property type="entry name" value="NDM-1-like"/>
</dbReference>
<comment type="caution">
    <text evidence="2">The sequence shown here is derived from an EMBL/GenBank/DDBJ whole genome shotgun (WGS) entry which is preliminary data.</text>
</comment>
<dbReference type="GO" id="GO:0016787">
    <property type="term" value="F:hydrolase activity"/>
    <property type="evidence" value="ECO:0007669"/>
    <property type="project" value="UniProtKB-KW"/>
</dbReference>
<reference evidence="2 3" key="1">
    <citation type="submission" date="2017-10" db="EMBL/GenBank/DDBJ databases">
        <title>Sequencing the genomes of 1000 actinobacteria strains.</title>
        <authorList>
            <person name="Klenk H.-P."/>
        </authorList>
    </citation>
    <scope>NUCLEOTIDE SEQUENCE [LARGE SCALE GENOMIC DNA]</scope>
    <source>
        <strain evidence="2 3">DSM 15597</strain>
    </source>
</reference>
<feature type="domain" description="Metallo-beta-lactamase" evidence="1">
    <location>
        <begin position="14"/>
        <end position="217"/>
    </location>
</feature>
<dbReference type="Proteomes" id="UP000226079">
    <property type="component" value="Unassembled WGS sequence"/>
</dbReference>
<dbReference type="SUPFAM" id="SSF56281">
    <property type="entry name" value="Metallo-hydrolase/oxidoreductase"/>
    <property type="match status" value="1"/>
</dbReference>
<name>A0A2A9CSW8_9ACTN</name>
<accession>A0A2A9CSW8</accession>
<keyword evidence="3" id="KW-1185">Reference proteome</keyword>
<dbReference type="SMART" id="SM00849">
    <property type="entry name" value="Lactamase_B"/>
    <property type="match status" value="1"/>
</dbReference>
<proteinExistence type="predicted"/>
<dbReference type="InterPro" id="IPR036866">
    <property type="entry name" value="RibonucZ/Hydroxyglut_hydro"/>
</dbReference>
<keyword evidence="2" id="KW-0378">Hydrolase</keyword>
<dbReference type="OrthoDB" id="2971563at2"/>
<dbReference type="EMBL" id="PDJC01000001">
    <property type="protein sequence ID" value="PFG17537.1"/>
    <property type="molecule type" value="Genomic_DNA"/>
</dbReference>